<feature type="domain" description="Transposase IS66 C-terminal" evidence="2">
    <location>
        <begin position="60"/>
        <end position="97"/>
    </location>
</feature>
<dbReference type="Proteomes" id="UP000184139">
    <property type="component" value="Unassembled WGS sequence"/>
</dbReference>
<dbReference type="PANTHER" id="PTHR33678">
    <property type="entry name" value="BLL1576 PROTEIN"/>
    <property type="match status" value="1"/>
</dbReference>
<dbReference type="InterPro" id="IPR052344">
    <property type="entry name" value="Transposase-related"/>
</dbReference>
<evidence type="ECO:0000259" key="2">
    <source>
        <dbReference type="Pfam" id="PF13817"/>
    </source>
</evidence>
<dbReference type="PANTHER" id="PTHR33678:SF1">
    <property type="entry name" value="BLL1576 PROTEIN"/>
    <property type="match status" value="1"/>
</dbReference>
<dbReference type="OrthoDB" id="9800877at2"/>
<proteinExistence type="predicted"/>
<protein>
    <submittedName>
        <fullName evidence="3">IS66 C-terminal element</fullName>
    </submittedName>
</protein>
<name>A0A1M5YU42_9BACT</name>
<feature type="non-terminal residue" evidence="3">
    <location>
        <position position="1"/>
    </location>
</feature>
<dbReference type="Pfam" id="PF13817">
    <property type="entry name" value="DDE_Tnp_IS66_C"/>
    <property type="match status" value="1"/>
</dbReference>
<dbReference type="RefSeq" id="WP_143166133.1">
    <property type="nucleotide sequence ID" value="NZ_FQXS01000063.1"/>
</dbReference>
<organism evidence="3 4">
    <name type="scientific">Desulfofustis glycolicus DSM 9705</name>
    <dbReference type="NCBI Taxonomy" id="1121409"/>
    <lineage>
        <taxon>Bacteria</taxon>
        <taxon>Pseudomonadati</taxon>
        <taxon>Thermodesulfobacteriota</taxon>
        <taxon>Desulfobulbia</taxon>
        <taxon>Desulfobulbales</taxon>
        <taxon>Desulfocapsaceae</taxon>
        <taxon>Desulfofustis</taxon>
    </lineage>
</organism>
<reference evidence="3 4" key="1">
    <citation type="submission" date="2016-11" db="EMBL/GenBank/DDBJ databases">
        <authorList>
            <person name="Jaros S."/>
            <person name="Januszkiewicz K."/>
            <person name="Wedrychowicz H."/>
        </authorList>
    </citation>
    <scope>NUCLEOTIDE SEQUENCE [LARGE SCALE GENOMIC DNA]</scope>
    <source>
        <strain evidence="3 4">DSM 9705</strain>
    </source>
</reference>
<evidence type="ECO:0000313" key="4">
    <source>
        <dbReference type="Proteomes" id="UP000184139"/>
    </source>
</evidence>
<evidence type="ECO:0000313" key="3">
    <source>
        <dbReference type="EMBL" id="SHI15556.1"/>
    </source>
</evidence>
<evidence type="ECO:0000259" key="1">
    <source>
        <dbReference type="Pfam" id="PF03050"/>
    </source>
</evidence>
<dbReference type="EMBL" id="FQXS01000063">
    <property type="protein sequence ID" value="SHI15556.1"/>
    <property type="molecule type" value="Genomic_DNA"/>
</dbReference>
<dbReference type="Pfam" id="PF03050">
    <property type="entry name" value="DDE_Tnp_IS66"/>
    <property type="match status" value="1"/>
</dbReference>
<keyword evidence="4" id="KW-1185">Reference proteome</keyword>
<dbReference type="InterPro" id="IPR004291">
    <property type="entry name" value="Transposase_IS66_central"/>
</dbReference>
<dbReference type="InterPro" id="IPR039552">
    <property type="entry name" value="IS66_C"/>
</dbReference>
<gene>
    <name evidence="3" type="ORF">SAMN02745124_04449</name>
</gene>
<dbReference type="AlphaFoldDB" id="A0A1M5YU42"/>
<accession>A0A1M5YU42</accession>
<feature type="domain" description="Transposase IS66 central" evidence="1">
    <location>
        <begin position="2"/>
        <end position="54"/>
    </location>
</feature>
<sequence length="114" mass="12906">IAVNYALSQWDRLVVYLDHAEMTPDNNRAENAIRPFVVGRKNWLFAGTPKGAQASADLYSLIETAKANGLEPYRYLRYLFEKLPFAQSVEDYQALLPMQLRVEDVALNDIVSGV</sequence>